<reference evidence="2 3" key="1">
    <citation type="journal article" date="2022" name="Allergy">
        <title>Genome assembly and annotation of Periplaneta americana reveal a comprehensive cockroach allergen profile.</title>
        <authorList>
            <person name="Wang L."/>
            <person name="Xiong Q."/>
            <person name="Saelim N."/>
            <person name="Wang L."/>
            <person name="Nong W."/>
            <person name="Wan A.T."/>
            <person name="Shi M."/>
            <person name="Liu X."/>
            <person name="Cao Q."/>
            <person name="Hui J.H.L."/>
            <person name="Sookrung N."/>
            <person name="Leung T.F."/>
            <person name="Tungtrongchitr A."/>
            <person name="Tsui S.K.W."/>
        </authorList>
    </citation>
    <scope>NUCLEOTIDE SEQUENCE [LARGE SCALE GENOMIC DNA]</scope>
    <source>
        <strain evidence="2">PWHHKU_190912</strain>
    </source>
</reference>
<dbReference type="EMBL" id="JAJSOF020000023">
    <property type="protein sequence ID" value="KAJ4435452.1"/>
    <property type="molecule type" value="Genomic_DNA"/>
</dbReference>
<proteinExistence type="predicted"/>
<feature type="region of interest" description="Disordered" evidence="1">
    <location>
        <begin position="1"/>
        <end position="20"/>
    </location>
</feature>
<evidence type="ECO:0000256" key="1">
    <source>
        <dbReference type="SAM" id="MobiDB-lite"/>
    </source>
</evidence>
<organism evidence="2 3">
    <name type="scientific">Periplaneta americana</name>
    <name type="common">American cockroach</name>
    <name type="synonym">Blatta americana</name>
    <dbReference type="NCBI Taxonomy" id="6978"/>
    <lineage>
        <taxon>Eukaryota</taxon>
        <taxon>Metazoa</taxon>
        <taxon>Ecdysozoa</taxon>
        <taxon>Arthropoda</taxon>
        <taxon>Hexapoda</taxon>
        <taxon>Insecta</taxon>
        <taxon>Pterygota</taxon>
        <taxon>Neoptera</taxon>
        <taxon>Polyneoptera</taxon>
        <taxon>Dictyoptera</taxon>
        <taxon>Blattodea</taxon>
        <taxon>Blattoidea</taxon>
        <taxon>Blattidae</taxon>
        <taxon>Blattinae</taxon>
        <taxon>Periplaneta</taxon>
    </lineage>
</organism>
<dbReference type="Proteomes" id="UP001148838">
    <property type="component" value="Unassembled WGS sequence"/>
</dbReference>
<keyword evidence="3" id="KW-1185">Reference proteome</keyword>
<evidence type="ECO:0000313" key="2">
    <source>
        <dbReference type="EMBL" id="KAJ4435452.1"/>
    </source>
</evidence>
<gene>
    <name evidence="2" type="ORF">ANN_18067</name>
</gene>
<name>A0ABQ8SP29_PERAM</name>
<protein>
    <submittedName>
        <fullName evidence="2">Uncharacterized protein</fullName>
    </submittedName>
</protein>
<sequence length="235" mass="26713">MRDEGDNAGEMNPGSNTESYPAFAHIGLRENPGKNLNQVTYPDRESNPGNLVSRLDSLTVIPQMGSACSTYGESRNAYRVLVGRPEEKDLWGGRDVDGRIILKMDLREVGYDDRDWINLAQDRDRWRAYVRAAMNLRVPYLILQTDVIIVNGVQHLQKIYESARVKKTTMDITLKIVKFNKSMGIINRVLKPSIVQKSTRTLGYQTIARPVLCYGSEVWTITTKDESRLTACEMR</sequence>
<accession>A0ABQ8SP29</accession>
<evidence type="ECO:0000313" key="3">
    <source>
        <dbReference type="Proteomes" id="UP001148838"/>
    </source>
</evidence>
<comment type="caution">
    <text evidence="2">The sequence shown here is derived from an EMBL/GenBank/DDBJ whole genome shotgun (WGS) entry which is preliminary data.</text>
</comment>